<evidence type="ECO:0000313" key="10">
    <source>
        <dbReference type="Proteomes" id="UP000553059"/>
    </source>
</evidence>
<evidence type="ECO:0000256" key="3">
    <source>
        <dbReference type="ARBA" id="ARBA00022598"/>
    </source>
</evidence>
<dbReference type="GO" id="GO:0005829">
    <property type="term" value="C:cytosol"/>
    <property type="evidence" value="ECO:0007669"/>
    <property type="project" value="TreeGrafter"/>
</dbReference>
<feature type="binding site" evidence="8">
    <location>
        <position position="153"/>
    </location>
    <ligand>
        <name>(R)-pantoate</name>
        <dbReference type="ChEBI" id="CHEBI:15980"/>
    </ligand>
</feature>
<sequence>MIICKKISEVREIIKEQRNQGRSIALVPTMGYLHEGHLTLVEEAKESGAFVVMSIFVNPLQFGPNEDFACYPRDLERDAKKAEGAGVHLIFNPEVEEMYPSKNLTHVEVNDLGDSLCGASRPGHFRGVTTVVSKLFHIVQPDRAYFGQKDYQQYLIIRQMVMDLNFPIEVIGVPIVREKDGLALSSRNIYLSPEQRAEALVLQRSLGEAENWIRQGDRSALSIEERIKELIRNESSGEIDYVEIRSAENLRRVEQIEGKVLIALAVRFGSTRLIDNKVLEEM</sequence>
<dbReference type="GO" id="GO:0015940">
    <property type="term" value="P:pantothenate biosynthetic process"/>
    <property type="evidence" value="ECO:0007669"/>
    <property type="project" value="UniProtKB-UniRule"/>
</dbReference>
<dbReference type="AlphaFoldDB" id="A0A7C7D6M2"/>
<protein>
    <recommendedName>
        <fullName evidence="8">Pantothenate synthetase</fullName>
        <shortName evidence="8">PS</shortName>
        <ecNumber evidence="8">6.3.2.1</ecNumber>
    </recommendedName>
    <alternativeName>
        <fullName evidence="8">Pantoate--beta-alanine ligase</fullName>
    </alternativeName>
    <alternativeName>
        <fullName evidence="8">Pantoate-activating enzyme</fullName>
    </alternativeName>
</protein>
<organism evidence="9 10">
    <name type="scientific">Desulfitobacterium dehalogenans</name>
    <dbReference type="NCBI Taxonomy" id="36854"/>
    <lineage>
        <taxon>Bacteria</taxon>
        <taxon>Bacillati</taxon>
        <taxon>Bacillota</taxon>
        <taxon>Clostridia</taxon>
        <taxon>Eubacteriales</taxon>
        <taxon>Desulfitobacteriaceae</taxon>
        <taxon>Desulfitobacterium</taxon>
    </lineage>
</organism>
<dbReference type="UniPathway" id="UPA00028">
    <property type="reaction ID" value="UER00005"/>
</dbReference>
<feature type="binding site" evidence="8">
    <location>
        <position position="61"/>
    </location>
    <ligand>
        <name>(R)-pantoate</name>
        <dbReference type="ChEBI" id="CHEBI:15980"/>
    </ligand>
</feature>
<dbReference type="Proteomes" id="UP000553059">
    <property type="component" value="Unassembled WGS sequence"/>
</dbReference>
<feature type="binding site" evidence="8">
    <location>
        <begin position="184"/>
        <end position="187"/>
    </location>
    <ligand>
        <name>ATP</name>
        <dbReference type="ChEBI" id="CHEBI:30616"/>
    </ligand>
</feature>
<dbReference type="SUPFAM" id="SSF52374">
    <property type="entry name" value="Nucleotidylyl transferase"/>
    <property type="match status" value="1"/>
</dbReference>
<comment type="function">
    <text evidence="8">Catalyzes the condensation of pantoate with beta-alanine in an ATP-dependent reaction via a pantoyl-adenylate intermediate.</text>
</comment>
<name>A0A7C7D6M2_9FIRM</name>
<feature type="active site" description="Proton donor" evidence="8">
    <location>
        <position position="37"/>
    </location>
</feature>
<dbReference type="EMBL" id="DUTF01000278">
    <property type="protein sequence ID" value="HHY27575.1"/>
    <property type="molecule type" value="Genomic_DNA"/>
</dbReference>
<dbReference type="NCBIfam" id="TIGR00018">
    <property type="entry name" value="panC"/>
    <property type="match status" value="1"/>
</dbReference>
<evidence type="ECO:0000313" key="9">
    <source>
        <dbReference type="EMBL" id="HHY27575.1"/>
    </source>
</evidence>
<feature type="binding site" evidence="8">
    <location>
        <position position="61"/>
    </location>
    <ligand>
        <name>beta-alanine</name>
        <dbReference type="ChEBI" id="CHEBI:57966"/>
    </ligand>
</feature>
<gene>
    <name evidence="8" type="primary">panC</name>
    <name evidence="9" type="ORF">GX523_12710</name>
</gene>
<dbReference type="InterPro" id="IPR004821">
    <property type="entry name" value="Cyt_trans-like"/>
</dbReference>
<dbReference type="CDD" id="cd00560">
    <property type="entry name" value="PanC"/>
    <property type="match status" value="1"/>
</dbReference>
<evidence type="ECO:0000256" key="7">
    <source>
        <dbReference type="ARBA" id="ARBA00048258"/>
    </source>
</evidence>
<keyword evidence="5 8" id="KW-0547">Nucleotide-binding</keyword>
<dbReference type="GO" id="GO:0005524">
    <property type="term" value="F:ATP binding"/>
    <property type="evidence" value="ECO:0007669"/>
    <property type="project" value="UniProtKB-KW"/>
</dbReference>
<comment type="caution">
    <text evidence="9">The sequence shown here is derived from an EMBL/GenBank/DDBJ whole genome shotgun (WGS) entry which is preliminary data.</text>
</comment>
<dbReference type="EC" id="6.3.2.1" evidence="8"/>
<dbReference type="Gene3D" id="3.40.50.620">
    <property type="entry name" value="HUPs"/>
    <property type="match status" value="1"/>
</dbReference>
<comment type="subcellular location">
    <subcellularLocation>
        <location evidence="8">Cytoplasm</location>
    </subcellularLocation>
</comment>
<dbReference type="PANTHER" id="PTHR21299:SF1">
    <property type="entry name" value="PANTOATE--BETA-ALANINE LIGASE"/>
    <property type="match status" value="1"/>
</dbReference>
<dbReference type="GO" id="GO:0004592">
    <property type="term" value="F:pantoate-beta-alanine ligase activity"/>
    <property type="evidence" value="ECO:0007669"/>
    <property type="project" value="UniProtKB-UniRule"/>
</dbReference>
<dbReference type="Pfam" id="PF02569">
    <property type="entry name" value="Pantoate_ligase"/>
    <property type="match status" value="1"/>
</dbReference>
<feature type="binding site" evidence="8">
    <location>
        <position position="176"/>
    </location>
    <ligand>
        <name>ATP</name>
        <dbReference type="ChEBI" id="CHEBI:30616"/>
    </ligand>
</feature>
<keyword evidence="4 8" id="KW-0566">Pantothenate biosynthesis</keyword>
<dbReference type="FunFam" id="3.40.50.620:FF:000013">
    <property type="entry name" value="Pantothenate synthetase"/>
    <property type="match status" value="1"/>
</dbReference>
<comment type="pathway">
    <text evidence="1 8">Cofactor biosynthesis; (R)-pantothenate biosynthesis; (R)-pantothenate from (R)-pantoate and beta-alanine: step 1/1.</text>
</comment>
<evidence type="ECO:0000256" key="8">
    <source>
        <dbReference type="HAMAP-Rule" id="MF_00158"/>
    </source>
</evidence>
<keyword evidence="3 8" id="KW-0436">Ligase</keyword>
<dbReference type="FunFam" id="3.30.1300.10:FF:000001">
    <property type="entry name" value="Pantothenate synthetase"/>
    <property type="match status" value="1"/>
</dbReference>
<accession>A0A7C7D6M2</accession>
<dbReference type="NCBIfam" id="TIGR00125">
    <property type="entry name" value="cyt_tran_rel"/>
    <property type="match status" value="1"/>
</dbReference>
<dbReference type="Gene3D" id="3.30.1300.10">
    <property type="entry name" value="Pantoate-beta-alanine ligase, C-terminal domain"/>
    <property type="match status" value="1"/>
</dbReference>
<reference evidence="9 10" key="1">
    <citation type="journal article" date="2020" name="Biotechnol. Biofuels">
        <title>New insights from the biogas microbiome by comprehensive genome-resolved metagenomics of nearly 1600 species originating from multiple anaerobic digesters.</title>
        <authorList>
            <person name="Campanaro S."/>
            <person name="Treu L."/>
            <person name="Rodriguez-R L.M."/>
            <person name="Kovalovszki A."/>
            <person name="Ziels R.M."/>
            <person name="Maus I."/>
            <person name="Zhu X."/>
            <person name="Kougias P.G."/>
            <person name="Basile A."/>
            <person name="Luo G."/>
            <person name="Schluter A."/>
            <person name="Konstantinidis K.T."/>
            <person name="Angelidaki I."/>
        </authorList>
    </citation>
    <scope>NUCLEOTIDE SEQUENCE [LARGE SCALE GENOMIC DNA]</scope>
    <source>
        <strain evidence="9">AS05jafATM_4</strain>
    </source>
</reference>
<dbReference type="PANTHER" id="PTHR21299">
    <property type="entry name" value="CYTIDYLATE KINASE/PANTOATE-BETA-ALANINE LIGASE"/>
    <property type="match status" value="1"/>
</dbReference>
<comment type="similarity">
    <text evidence="2 8">Belongs to the pantothenate synthetase family.</text>
</comment>
<feature type="binding site" evidence="8">
    <location>
        <begin position="30"/>
        <end position="37"/>
    </location>
    <ligand>
        <name>ATP</name>
        <dbReference type="ChEBI" id="CHEBI:30616"/>
    </ligand>
</feature>
<evidence type="ECO:0000256" key="6">
    <source>
        <dbReference type="ARBA" id="ARBA00022840"/>
    </source>
</evidence>
<dbReference type="InterPro" id="IPR014729">
    <property type="entry name" value="Rossmann-like_a/b/a_fold"/>
</dbReference>
<keyword evidence="8" id="KW-0963">Cytoplasm</keyword>
<comment type="miscellaneous">
    <text evidence="8">The reaction proceeds by a bi uni uni bi ping pong mechanism.</text>
</comment>
<proteinExistence type="inferred from homology"/>
<evidence type="ECO:0000256" key="4">
    <source>
        <dbReference type="ARBA" id="ARBA00022655"/>
    </source>
</evidence>
<comment type="subunit">
    <text evidence="8">Homodimer.</text>
</comment>
<comment type="catalytic activity">
    <reaction evidence="7 8">
        <text>(R)-pantoate + beta-alanine + ATP = (R)-pantothenate + AMP + diphosphate + H(+)</text>
        <dbReference type="Rhea" id="RHEA:10912"/>
        <dbReference type="ChEBI" id="CHEBI:15378"/>
        <dbReference type="ChEBI" id="CHEBI:15980"/>
        <dbReference type="ChEBI" id="CHEBI:29032"/>
        <dbReference type="ChEBI" id="CHEBI:30616"/>
        <dbReference type="ChEBI" id="CHEBI:33019"/>
        <dbReference type="ChEBI" id="CHEBI:57966"/>
        <dbReference type="ChEBI" id="CHEBI:456215"/>
        <dbReference type="EC" id="6.3.2.1"/>
    </reaction>
</comment>
<dbReference type="InterPro" id="IPR003721">
    <property type="entry name" value="Pantoate_ligase"/>
</dbReference>
<feature type="binding site" evidence="8">
    <location>
        <begin position="147"/>
        <end position="150"/>
    </location>
    <ligand>
        <name>ATP</name>
        <dbReference type="ChEBI" id="CHEBI:30616"/>
    </ligand>
</feature>
<dbReference type="HAMAP" id="MF_00158">
    <property type="entry name" value="PanC"/>
    <property type="match status" value="1"/>
</dbReference>
<dbReference type="InterPro" id="IPR042176">
    <property type="entry name" value="Pantoate_ligase_C"/>
</dbReference>
<evidence type="ECO:0000256" key="5">
    <source>
        <dbReference type="ARBA" id="ARBA00022741"/>
    </source>
</evidence>
<evidence type="ECO:0000256" key="1">
    <source>
        <dbReference type="ARBA" id="ARBA00004990"/>
    </source>
</evidence>
<evidence type="ECO:0000256" key="2">
    <source>
        <dbReference type="ARBA" id="ARBA00009256"/>
    </source>
</evidence>
<keyword evidence="6 8" id="KW-0067">ATP-binding</keyword>